<evidence type="ECO:0000313" key="3">
    <source>
        <dbReference type="Proteomes" id="UP001597260"/>
    </source>
</evidence>
<sequence>MKLAIATLAVGALLGLILGVPLGRRVERVAWFADATTARARITGWLIRDVARLALTAVVVAAVAVFTIWALAR</sequence>
<gene>
    <name evidence="2" type="ORF">ACFQ4H_02940</name>
</gene>
<organism evidence="2 3">
    <name type="scientific">Micromonospora sonneratiae</name>
    <dbReference type="NCBI Taxonomy" id="1184706"/>
    <lineage>
        <taxon>Bacteria</taxon>
        <taxon>Bacillati</taxon>
        <taxon>Actinomycetota</taxon>
        <taxon>Actinomycetes</taxon>
        <taxon>Micromonosporales</taxon>
        <taxon>Micromonosporaceae</taxon>
        <taxon>Micromonospora</taxon>
    </lineage>
</organism>
<name>A0ABW3Y6N2_9ACTN</name>
<keyword evidence="1" id="KW-0472">Membrane</keyword>
<comment type="caution">
    <text evidence="2">The sequence shown here is derived from an EMBL/GenBank/DDBJ whole genome shotgun (WGS) entry which is preliminary data.</text>
</comment>
<accession>A0ABW3Y6N2</accession>
<protein>
    <submittedName>
        <fullName evidence="2">Uncharacterized protein</fullName>
    </submittedName>
</protein>
<keyword evidence="3" id="KW-1185">Reference proteome</keyword>
<reference evidence="3" key="1">
    <citation type="journal article" date="2019" name="Int. J. Syst. Evol. Microbiol.">
        <title>The Global Catalogue of Microorganisms (GCM) 10K type strain sequencing project: providing services to taxonomists for standard genome sequencing and annotation.</title>
        <authorList>
            <consortium name="The Broad Institute Genomics Platform"/>
            <consortium name="The Broad Institute Genome Sequencing Center for Infectious Disease"/>
            <person name="Wu L."/>
            <person name="Ma J."/>
        </authorList>
    </citation>
    <scope>NUCLEOTIDE SEQUENCE [LARGE SCALE GENOMIC DNA]</scope>
    <source>
        <strain evidence="3">JCM 31037</strain>
    </source>
</reference>
<feature type="transmembrane region" description="Helical" evidence="1">
    <location>
        <begin position="53"/>
        <end position="72"/>
    </location>
</feature>
<evidence type="ECO:0000313" key="2">
    <source>
        <dbReference type="EMBL" id="MFD1320041.1"/>
    </source>
</evidence>
<keyword evidence="1" id="KW-1133">Transmembrane helix</keyword>
<evidence type="ECO:0000256" key="1">
    <source>
        <dbReference type="SAM" id="Phobius"/>
    </source>
</evidence>
<dbReference type="RefSeq" id="WP_377566615.1">
    <property type="nucleotide sequence ID" value="NZ_JBHTMP010000002.1"/>
</dbReference>
<keyword evidence="1" id="KW-0812">Transmembrane</keyword>
<dbReference type="EMBL" id="JBHTMP010000002">
    <property type="protein sequence ID" value="MFD1320041.1"/>
    <property type="molecule type" value="Genomic_DNA"/>
</dbReference>
<dbReference type="Proteomes" id="UP001597260">
    <property type="component" value="Unassembled WGS sequence"/>
</dbReference>
<proteinExistence type="predicted"/>